<dbReference type="EMBL" id="VAHF01000007">
    <property type="protein sequence ID" value="TXG59179.1"/>
    <property type="molecule type" value="Genomic_DNA"/>
</dbReference>
<comment type="caution">
    <text evidence="12">The sequence shown here is derived from an EMBL/GenBank/DDBJ whole genome shotgun (WGS) entry which is preliminary data.</text>
</comment>
<keyword evidence="6" id="KW-0067">ATP-binding</keyword>
<dbReference type="GO" id="GO:0016020">
    <property type="term" value="C:membrane"/>
    <property type="evidence" value="ECO:0007669"/>
    <property type="project" value="UniProtKB-SubCell"/>
</dbReference>
<evidence type="ECO:0000313" key="13">
    <source>
        <dbReference type="Proteomes" id="UP000323000"/>
    </source>
</evidence>
<evidence type="ECO:0000256" key="6">
    <source>
        <dbReference type="ARBA" id="ARBA00022840"/>
    </source>
</evidence>
<dbReference type="InterPro" id="IPR001611">
    <property type="entry name" value="Leu-rich_rpt"/>
</dbReference>
<reference evidence="13" key="1">
    <citation type="journal article" date="2019" name="Gigascience">
        <title>De novo genome assembly of the endangered Acer yangbiense, a plant species with extremely small populations endemic to Yunnan Province, China.</title>
        <authorList>
            <person name="Yang J."/>
            <person name="Wariss H.M."/>
            <person name="Tao L."/>
            <person name="Zhang R."/>
            <person name="Yun Q."/>
            <person name="Hollingsworth P."/>
            <person name="Dao Z."/>
            <person name="Luo G."/>
            <person name="Guo H."/>
            <person name="Ma Y."/>
            <person name="Sun W."/>
        </authorList>
    </citation>
    <scope>NUCLEOTIDE SEQUENCE [LARGE SCALE GENOMIC DNA]</scope>
    <source>
        <strain evidence="13">cv. Malutang</strain>
    </source>
</reference>
<dbReference type="Gene3D" id="1.20.1250.20">
    <property type="entry name" value="MFS general substrate transporter like domains"/>
    <property type="match status" value="2"/>
</dbReference>
<dbReference type="FunFam" id="3.80.10.10:FF:000317">
    <property type="entry name" value="Inactive leucine-rich repeat receptor-like protein kinase"/>
    <property type="match status" value="1"/>
</dbReference>
<dbReference type="PANTHER" id="PTHR47988">
    <property type="entry name" value="SOMATIC EMBRYOGENESIS RECEPTOR KINASE 1"/>
    <property type="match status" value="1"/>
</dbReference>
<dbReference type="InterPro" id="IPR055414">
    <property type="entry name" value="LRR_R13L4/SHOC2-like"/>
</dbReference>
<dbReference type="AlphaFoldDB" id="A0A5C7HQT5"/>
<keyword evidence="2" id="KW-0433">Leucine-rich repeat</keyword>
<feature type="signal peptide" evidence="10">
    <location>
        <begin position="1"/>
        <end position="24"/>
    </location>
</feature>
<keyword evidence="4" id="KW-0677">Repeat</keyword>
<evidence type="ECO:0000256" key="3">
    <source>
        <dbReference type="ARBA" id="ARBA00022729"/>
    </source>
</evidence>
<dbReference type="Pfam" id="PF23598">
    <property type="entry name" value="LRR_14"/>
    <property type="match status" value="1"/>
</dbReference>
<evidence type="ECO:0000256" key="10">
    <source>
        <dbReference type="SAM" id="SignalP"/>
    </source>
</evidence>
<name>A0A5C7HQT5_9ROSI</name>
<keyword evidence="7 9" id="KW-0472">Membrane</keyword>
<protein>
    <recommendedName>
        <fullName evidence="11">Disease resistance R13L4/SHOC-2-like LRR domain-containing protein</fullName>
    </recommendedName>
</protein>
<dbReference type="FunFam" id="3.80.10.10:FF:000400">
    <property type="entry name" value="Nuclear pore complex protein NUP107"/>
    <property type="match status" value="1"/>
</dbReference>
<evidence type="ECO:0000313" key="12">
    <source>
        <dbReference type="EMBL" id="TXG59179.1"/>
    </source>
</evidence>
<feature type="region of interest" description="Disordered" evidence="8">
    <location>
        <begin position="897"/>
        <end position="918"/>
    </location>
</feature>
<dbReference type="GO" id="GO:0005524">
    <property type="term" value="F:ATP binding"/>
    <property type="evidence" value="ECO:0007669"/>
    <property type="project" value="UniProtKB-KW"/>
</dbReference>
<dbReference type="Proteomes" id="UP000323000">
    <property type="component" value="Chromosome 7"/>
</dbReference>
<proteinExistence type="predicted"/>
<dbReference type="SUPFAM" id="SSF52058">
    <property type="entry name" value="L domain-like"/>
    <property type="match status" value="2"/>
</dbReference>
<evidence type="ECO:0000256" key="5">
    <source>
        <dbReference type="ARBA" id="ARBA00022741"/>
    </source>
</evidence>
<evidence type="ECO:0000256" key="4">
    <source>
        <dbReference type="ARBA" id="ARBA00022737"/>
    </source>
</evidence>
<sequence length="918" mass="102635">MTTCISRSAMVVVIFAIIVAFAYTSESSPQELEAKALLESGWWSNYTNNSSSVCKWPSIVCNNGGSIIAISLPYKYLQVSYKFGRLNFSSFPNLISLNLSGNKLYGTIPSRIGAVSKLRYLKLSSNDLTGELPQSLGRLTQLVVLDICNNKLNGSILPELQNLNNLVLLNLGNNKLIGQTPPTLCLLTKLSHLLLYSNRIKGALPAEIGNMKRLVTLDLSNNWLTGSIPSAVCHLTSLRSLCLNGNQIIGSIPEEIGKLTNLETLDLFSNKLNGSIPPSLGLLTNLRYLSFDFNRIDGFVPLEVGDLKNLIDLRISNNHIIGPIPLSLGHLNNLRVLTLDSNQLNGSIPSELGNMKNLVELGLANNNLSGSIPKSICNLASLSYLSLHSNKLTGFIPKEIGNLRSLTWLVLSKNELYGSIPDEIVQLTQLNAGPYNQIILLGIMNVQGLKEKVDTLSQRFDEMVQVLSLRTTEIEGLMRVISEQLGRLEINNTRLQPIDHNQLQGLMFFGMISFHRFPPSHFSPRTIIAGLIPIAVGRAGLMPFVSRFIVEQLEAHEPDQQNIMEKRVIAREEMWLSFARGVGLLFSLPLFIYSWPLRLIISGCVLVIAYLMFLLATRSYHKREAAPIAQKPFACIRVVWVAILNRHMEYPSSPNHFFHYNNDELELWPQAKLLRWIDKAAIIESTLGQEAQEKAGRLCDSLARGLVSSKLSPLCLLSNWFPKAKLKKNMMRIWGGMVISIVYSAVAWRVEVHRLHIFDKYHSFSHHHYDYDISLPMSIWWLAPQYFLLGLMEGLATEGLEHFTNDDEHLSRSMRTFLSAINVFVITGIGSALNILCIYSNKKLFHLTLSDSRLDLYYKYFTMYVTPLNCVYLSMISIFIYGGSEVVQVNEASGTDTAQVNQESMPETTVPDAASLAC</sequence>
<dbReference type="InterPro" id="IPR003591">
    <property type="entry name" value="Leu-rich_rpt_typical-subtyp"/>
</dbReference>
<feature type="domain" description="Disease resistance R13L4/SHOC-2-like LRR" evidence="11">
    <location>
        <begin position="155"/>
        <end position="295"/>
    </location>
</feature>
<feature type="transmembrane region" description="Helical" evidence="9">
    <location>
        <begin position="817"/>
        <end position="841"/>
    </location>
</feature>
<evidence type="ECO:0000259" key="11">
    <source>
        <dbReference type="Pfam" id="PF23598"/>
    </source>
</evidence>
<evidence type="ECO:0000256" key="2">
    <source>
        <dbReference type="ARBA" id="ARBA00022614"/>
    </source>
</evidence>
<evidence type="ECO:0000256" key="1">
    <source>
        <dbReference type="ARBA" id="ARBA00004370"/>
    </source>
</evidence>
<keyword evidence="9" id="KW-0812">Transmembrane</keyword>
<feature type="transmembrane region" description="Helical" evidence="9">
    <location>
        <begin position="861"/>
        <end position="881"/>
    </location>
</feature>
<feature type="compositionally biased region" description="Polar residues" evidence="8">
    <location>
        <begin position="897"/>
        <end position="907"/>
    </location>
</feature>
<dbReference type="SMART" id="SM00365">
    <property type="entry name" value="LRR_SD22"/>
    <property type="match status" value="5"/>
</dbReference>
<accession>A0A5C7HQT5</accession>
<dbReference type="Pfam" id="PF13855">
    <property type="entry name" value="LRR_8"/>
    <property type="match status" value="1"/>
</dbReference>
<dbReference type="OrthoDB" id="975446at2759"/>
<feature type="transmembrane region" description="Helical" evidence="9">
    <location>
        <begin position="733"/>
        <end position="750"/>
    </location>
</feature>
<keyword evidence="3 10" id="KW-0732">Signal</keyword>
<dbReference type="InterPro" id="IPR036259">
    <property type="entry name" value="MFS_trans_sf"/>
</dbReference>
<evidence type="ECO:0000256" key="9">
    <source>
        <dbReference type="SAM" id="Phobius"/>
    </source>
</evidence>
<evidence type="ECO:0000256" key="7">
    <source>
        <dbReference type="ARBA" id="ARBA00023136"/>
    </source>
</evidence>
<dbReference type="InterPro" id="IPR032675">
    <property type="entry name" value="LRR_dom_sf"/>
</dbReference>
<dbReference type="PROSITE" id="PS51450">
    <property type="entry name" value="LRR"/>
    <property type="match status" value="1"/>
</dbReference>
<gene>
    <name evidence="12" type="ORF">EZV62_017008</name>
</gene>
<feature type="transmembrane region" description="Helical" evidence="9">
    <location>
        <begin position="599"/>
        <end position="616"/>
    </location>
</feature>
<keyword evidence="5" id="KW-0547">Nucleotide-binding</keyword>
<dbReference type="SMART" id="SM00369">
    <property type="entry name" value="LRR_TYP"/>
    <property type="match status" value="8"/>
</dbReference>
<comment type="subcellular location">
    <subcellularLocation>
        <location evidence="1">Membrane</location>
    </subcellularLocation>
</comment>
<organism evidence="12 13">
    <name type="scientific">Acer yangbiense</name>
    <dbReference type="NCBI Taxonomy" id="1000413"/>
    <lineage>
        <taxon>Eukaryota</taxon>
        <taxon>Viridiplantae</taxon>
        <taxon>Streptophyta</taxon>
        <taxon>Embryophyta</taxon>
        <taxon>Tracheophyta</taxon>
        <taxon>Spermatophyta</taxon>
        <taxon>Magnoliopsida</taxon>
        <taxon>eudicotyledons</taxon>
        <taxon>Gunneridae</taxon>
        <taxon>Pentapetalae</taxon>
        <taxon>rosids</taxon>
        <taxon>malvids</taxon>
        <taxon>Sapindales</taxon>
        <taxon>Sapindaceae</taxon>
        <taxon>Hippocastanoideae</taxon>
        <taxon>Acereae</taxon>
        <taxon>Acer</taxon>
    </lineage>
</organism>
<dbReference type="Pfam" id="PF00560">
    <property type="entry name" value="LRR_1"/>
    <property type="match status" value="4"/>
</dbReference>
<feature type="chain" id="PRO_5022742352" description="Disease resistance R13L4/SHOC-2-like LRR domain-containing protein" evidence="10">
    <location>
        <begin position="25"/>
        <end position="918"/>
    </location>
</feature>
<evidence type="ECO:0000256" key="8">
    <source>
        <dbReference type="SAM" id="MobiDB-lite"/>
    </source>
</evidence>
<keyword evidence="9" id="KW-1133">Transmembrane helix</keyword>
<keyword evidence="13" id="KW-1185">Reference proteome</keyword>
<dbReference type="Gene3D" id="3.80.10.10">
    <property type="entry name" value="Ribonuclease Inhibitor"/>
    <property type="match status" value="3"/>
</dbReference>